<dbReference type="Pfam" id="PF18158">
    <property type="entry name" value="AidB_N"/>
    <property type="match status" value="1"/>
</dbReference>
<dbReference type="InterPro" id="IPR009075">
    <property type="entry name" value="AcylCo_DH/oxidase_C"/>
</dbReference>
<evidence type="ECO:0000256" key="4">
    <source>
        <dbReference type="ARBA" id="ARBA00022827"/>
    </source>
</evidence>
<proteinExistence type="inferred from homology"/>
<gene>
    <name evidence="10" type="ORF">DFR47_101772</name>
</gene>
<evidence type="ECO:0000256" key="6">
    <source>
        <dbReference type="SAM" id="MobiDB-lite"/>
    </source>
</evidence>
<evidence type="ECO:0000259" key="7">
    <source>
        <dbReference type="Pfam" id="PF00441"/>
    </source>
</evidence>
<evidence type="ECO:0000313" key="10">
    <source>
        <dbReference type="EMBL" id="RBO99161.1"/>
    </source>
</evidence>
<keyword evidence="4 5" id="KW-0274">FAD</keyword>
<dbReference type="EMBL" id="QNRH01000001">
    <property type="protein sequence ID" value="RBO99161.1"/>
    <property type="molecule type" value="Genomic_DNA"/>
</dbReference>
<feature type="domain" description="Adaptive response protein AidB N-terminal" evidence="9">
    <location>
        <begin position="40"/>
        <end position="195"/>
    </location>
</feature>
<dbReference type="PANTHER" id="PTHR42707">
    <property type="entry name" value="ACYL-COA DEHYDROGENASE"/>
    <property type="match status" value="1"/>
</dbReference>
<feature type="domain" description="Acyl-CoA dehydrogenase/oxidase C-terminal" evidence="7">
    <location>
        <begin position="321"/>
        <end position="476"/>
    </location>
</feature>
<feature type="domain" description="Acyl-CoA oxidase/dehydrogenase middle" evidence="8">
    <location>
        <begin position="210"/>
        <end position="311"/>
    </location>
</feature>
<evidence type="ECO:0000256" key="3">
    <source>
        <dbReference type="ARBA" id="ARBA00022630"/>
    </source>
</evidence>
<keyword evidence="3 5" id="KW-0285">Flavoprotein</keyword>
<dbReference type="GO" id="GO:0003995">
    <property type="term" value="F:acyl-CoA dehydrogenase activity"/>
    <property type="evidence" value="ECO:0007669"/>
    <property type="project" value="InterPro"/>
</dbReference>
<accession>A0A366E9W6</accession>
<reference evidence="10 11" key="1">
    <citation type="submission" date="2018-06" db="EMBL/GenBank/DDBJ databases">
        <title>Genomic Encyclopedia of Type Strains, Phase IV (KMG-IV): sequencing the most valuable type-strain genomes for metagenomic binning, comparative biology and taxonomic classification.</title>
        <authorList>
            <person name="Goeker M."/>
        </authorList>
    </citation>
    <scope>NUCLEOTIDE SEQUENCE [LARGE SCALE GENOMIC DNA]</scope>
    <source>
        <strain evidence="10 11">DSM 25619</strain>
    </source>
</reference>
<dbReference type="OrthoDB" id="9771038at2"/>
<feature type="region of interest" description="Disordered" evidence="6">
    <location>
        <begin position="1"/>
        <end position="29"/>
    </location>
</feature>
<dbReference type="InterPro" id="IPR006089">
    <property type="entry name" value="Acyl-CoA_DH_CS"/>
</dbReference>
<dbReference type="SUPFAM" id="SSF56645">
    <property type="entry name" value="Acyl-CoA dehydrogenase NM domain-like"/>
    <property type="match status" value="1"/>
</dbReference>
<evidence type="ECO:0000259" key="8">
    <source>
        <dbReference type="Pfam" id="PF02770"/>
    </source>
</evidence>
<dbReference type="InterPro" id="IPR041504">
    <property type="entry name" value="AidB_N"/>
</dbReference>
<comment type="cofactor">
    <cofactor evidence="1 5">
        <name>FAD</name>
        <dbReference type="ChEBI" id="CHEBI:57692"/>
    </cofactor>
</comment>
<evidence type="ECO:0000256" key="2">
    <source>
        <dbReference type="ARBA" id="ARBA00009347"/>
    </source>
</evidence>
<dbReference type="SUPFAM" id="SSF47203">
    <property type="entry name" value="Acyl-CoA dehydrogenase C-terminal domain-like"/>
    <property type="match status" value="1"/>
</dbReference>
<dbReference type="Gene3D" id="6.10.250.600">
    <property type="match status" value="1"/>
</dbReference>
<dbReference type="PROSITE" id="PS00073">
    <property type="entry name" value="ACYL_COA_DH_2"/>
    <property type="match status" value="1"/>
</dbReference>
<protein>
    <submittedName>
        <fullName evidence="10">Putative acyl-CoA dehydrogenase</fullName>
    </submittedName>
</protein>
<name>A0A366E9W6_9HYPH</name>
<dbReference type="InterPro" id="IPR052904">
    <property type="entry name" value="Acyl-CoA_dehydrogenase-like"/>
</dbReference>
<dbReference type="AlphaFoldDB" id="A0A366E9W6"/>
<sequence>MSVNTPVDVSEVTNQVPQRTNYAPDSSPYSVTKNLNGQAVPQYNAYLSDPLLLQCATRFPETLQKELEQTGRFVLSADAQEMARLANSEVPRLQTYDRLGNRIDQVEYHPAYHALMRRSVAHGLHSSIWENSPQQSPESGRRHQARATRFYLTAQLECGHLCPLTMTSASLAVLMTSPALYDEWSPRILTRKYDASNKPPVKKAGLTIGMGMTEKQGGTDVRANTTRADHAGNGVYRLNGHKWFMSAPMSDAFMVLAQANGQAAGDNKSGLSCFLVPRLLSDGSGNGFRLQRLKDKLGNRSNASSEVQFENALGQMVGEPGQGVKTIIDMVTLTRLDCAVASAGLMRAGMSEAVHHARHRSVGGVPLINQPLMQRVLADMSLDVAAATALSLRLARAFDLAANDRMEAAFARVMTPVVKYWVAKIAPSLLYEAMECLGGNGYVEEGPLARLYREAPVNAIWEGSGNVMALDIVRVLHRAPRLFDDVLEWIGTQLGRRGQGTVAVLRAAMQVTMTDEGAARMLTEQMALAASAACLKELGADHIADAFIETRLGGQWRTTYGMIDARHDALGIINALYPQE</sequence>
<dbReference type="InterPro" id="IPR006091">
    <property type="entry name" value="Acyl-CoA_Oxase/DH_mid-dom"/>
</dbReference>
<comment type="caution">
    <text evidence="10">The sequence shown here is derived from an EMBL/GenBank/DDBJ whole genome shotgun (WGS) entry which is preliminary data.</text>
</comment>
<comment type="similarity">
    <text evidence="2 5">Belongs to the acyl-CoA dehydrogenase family.</text>
</comment>
<dbReference type="RefSeq" id="WP_113943025.1">
    <property type="nucleotide sequence ID" value="NZ_JBHEEG010000005.1"/>
</dbReference>
<evidence type="ECO:0000256" key="5">
    <source>
        <dbReference type="RuleBase" id="RU362125"/>
    </source>
</evidence>
<dbReference type="Gene3D" id="1.20.140.10">
    <property type="entry name" value="Butyryl-CoA Dehydrogenase, subunit A, domain 3"/>
    <property type="match status" value="1"/>
</dbReference>
<dbReference type="InterPro" id="IPR009100">
    <property type="entry name" value="AcylCoA_DH/oxidase_NM_dom_sf"/>
</dbReference>
<dbReference type="Gene3D" id="2.40.110.20">
    <property type="match status" value="1"/>
</dbReference>
<organism evidence="10 11">
    <name type="scientific">Pseudochrobactrum asaccharolyticum</name>
    <dbReference type="NCBI Taxonomy" id="354351"/>
    <lineage>
        <taxon>Bacteria</taxon>
        <taxon>Pseudomonadati</taxon>
        <taxon>Pseudomonadota</taxon>
        <taxon>Alphaproteobacteria</taxon>
        <taxon>Hyphomicrobiales</taxon>
        <taxon>Brucellaceae</taxon>
        <taxon>Pseudochrobactrum</taxon>
    </lineage>
</organism>
<evidence type="ECO:0000256" key="1">
    <source>
        <dbReference type="ARBA" id="ARBA00001974"/>
    </source>
</evidence>
<dbReference type="PANTHER" id="PTHR42707:SF3">
    <property type="entry name" value="ACYL-COA DEHYDROGENASE AIDB-RELATED"/>
    <property type="match status" value="1"/>
</dbReference>
<keyword evidence="11" id="KW-1185">Reference proteome</keyword>
<evidence type="ECO:0000259" key="9">
    <source>
        <dbReference type="Pfam" id="PF18158"/>
    </source>
</evidence>
<dbReference type="Proteomes" id="UP000252893">
    <property type="component" value="Unassembled WGS sequence"/>
</dbReference>
<dbReference type="Pfam" id="PF02770">
    <property type="entry name" value="Acyl-CoA_dh_M"/>
    <property type="match status" value="1"/>
</dbReference>
<dbReference type="InterPro" id="IPR036250">
    <property type="entry name" value="AcylCo_DH-like_C"/>
</dbReference>
<dbReference type="Pfam" id="PF00441">
    <property type="entry name" value="Acyl-CoA_dh_1"/>
    <property type="match status" value="1"/>
</dbReference>
<keyword evidence="5" id="KW-0560">Oxidoreductase</keyword>
<evidence type="ECO:0000313" key="11">
    <source>
        <dbReference type="Proteomes" id="UP000252893"/>
    </source>
</evidence>